<dbReference type="InterPro" id="IPR023606">
    <property type="entry name" value="CoA-Trfase_III_dom_1_sf"/>
</dbReference>
<dbReference type="SUPFAM" id="SSF89796">
    <property type="entry name" value="CoA-transferase family III (CaiB/BaiF)"/>
    <property type="match status" value="1"/>
</dbReference>
<evidence type="ECO:0000256" key="1">
    <source>
        <dbReference type="ARBA" id="ARBA00022679"/>
    </source>
</evidence>
<evidence type="ECO:0000313" key="2">
    <source>
        <dbReference type="EMBL" id="SUZ57027.1"/>
    </source>
</evidence>
<dbReference type="EMBL" id="UINC01000537">
    <property type="protein sequence ID" value="SUZ57027.1"/>
    <property type="molecule type" value="Genomic_DNA"/>
</dbReference>
<keyword evidence="1" id="KW-0808">Transferase</keyword>
<gene>
    <name evidence="2" type="ORF">METZ01_LOCUS9881</name>
</gene>
<protein>
    <recommendedName>
        <fullName evidence="3">CoA transferase</fullName>
    </recommendedName>
</protein>
<dbReference type="Pfam" id="PF02515">
    <property type="entry name" value="CoA_transf_3"/>
    <property type="match status" value="1"/>
</dbReference>
<dbReference type="InterPro" id="IPR044855">
    <property type="entry name" value="CoA-Trfase_III_dom3_sf"/>
</dbReference>
<dbReference type="PANTHER" id="PTHR48207:SF3">
    <property type="entry name" value="SUCCINATE--HYDROXYMETHYLGLUTARATE COA-TRANSFERASE"/>
    <property type="match status" value="1"/>
</dbReference>
<accession>A0A381NR57</accession>
<reference evidence="2" key="1">
    <citation type="submission" date="2018-05" db="EMBL/GenBank/DDBJ databases">
        <authorList>
            <person name="Lanie J.A."/>
            <person name="Ng W.-L."/>
            <person name="Kazmierczak K.M."/>
            <person name="Andrzejewski T.M."/>
            <person name="Davidsen T.M."/>
            <person name="Wayne K.J."/>
            <person name="Tettelin H."/>
            <person name="Glass J.I."/>
            <person name="Rusch D."/>
            <person name="Podicherti R."/>
            <person name="Tsui H.-C.T."/>
            <person name="Winkler M.E."/>
        </authorList>
    </citation>
    <scope>NUCLEOTIDE SEQUENCE</scope>
</reference>
<organism evidence="2">
    <name type="scientific">marine metagenome</name>
    <dbReference type="NCBI Taxonomy" id="408172"/>
    <lineage>
        <taxon>unclassified sequences</taxon>
        <taxon>metagenomes</taxon>
        <taxon>ecological metagenomes</taxon>
    </lineage>
</organism>
<dbReference type="Gene3D" id="3.40.50.10540">
    <property type="entry name" value="Crotonobetainyl-coa:carnitine coa-transferase, domain 1"/>
    <property type="match status" value="1"/>
</dbReference>
<sequence length="281" mass="31827">MGQFGPHNNFAGYGQLAGAMAGFYEITGWPDKSPAGPYGAYSDFLNPPIAFGSIVAALDYRDRHGKGQHIDLSQYEGAMHFLAPHIMKYNEDGSILGRMGNEDDGMYPHGIYRCLNQKRSLTDTEESWVAIAIESEPQWLEFSKILGLQEAIYKQNLTERKANKDHIDHLITEWTSQHESRYVMKLLQSHKIPSGMVQSQSDMWEDPHLEHMGYFQWLQHTEIGPMPYDGLQFQLSKTPGHLSRAQAMIGEHNLEILEEILSMSPSEVADLLLEGVLEQSF</sequence>
<dbReference type="InterPro" id="IPR003673">
    <property type="entry name" value="CoA-Trfase_fam_III"/>
</dbReference>
<evidence type="ECO:0008006" key="3">
    <source>
        <dbReference type="Google" id="ProtNLM"/>
    </source>
</evidence>
<dbReference type="Gene3D" id="3.30.1540.10">
    <property type="entry name" value="formyl-coa transferase, domain 3"/>
    <property type="match status" value="1"/>
</dbReference>
<dbReference type="GO" id="GO:0008410">
    <property type="term" value="F:CoA-transferase activity"/>
    <property type="evidence" value="ECO:0007669"/>
    <property type="project" value="TreeGrafter"/>
</dbReference>
<proteinExistence type="predicted"/>
<name>A0A381NR57_9ZZZZ</name>
<dbReference type="AlphaFoldDB" id="A0A381NR57"/>
<dbReference type="PANTHER" id="PTHR48207">
    <property type="entry name" value="SUCCINATE--HYDROXYMETHYLGLUTARATE COA-TRANSFERASE"/>
    <property type="match status" value="1"/>
</dbReference>
<dbReference type="InterPro" id="IPR050483">
    <property type="entry name" value="CoA-transferase_III_domain"/>
</dbReference>